<dbReference type="KEGG" id="luo:HHL09_09435"/>
<proteinExistence type="predicted"/>
<gene>
    <name evidence="1" type="ORF">HHL09_09435</name>
</gene>
<evidence type="ECO:0000313" key="2">
    <source>
        <dbReference type="Proteomes" id="UP000501812"/>
    </source>
</evidence>
<protein>
    <submittedName>
        <fullName evidence="1">Uncharacterized protein</fullName>
    </submittedName>
</protein>
<dbReference type="RefSeq" id="WP_169454308.1">
    <property type="nucleotide sequence ID" value="NZ_CP051774.1"/>
</dbReference>
<dbReference type="Proteomes" id="UP000501812">
    <property type="component" value="Chromosome"/>
</dbReference>
<accession>A0A858RH13</accession>
<dbReference type="EMBL" id="CP051774">
    <property type="protein sequence ID" value="QJE95995.1"/>
    <property type="molecule type" value="Genomic_DNA"/>
</dbReference>
<name>A0A858RH13_9BACT</name>
<dbReference type="AlphaFoldDB" id="A0A858RH13"/>
<evidence type="ECO:0000313" key="1">
    <source>
        <dbReference type="EMBL" id="QJE95995.1"/>
    </source>
</evidence>
<keyword evidence="2" id="KW-1185">Reference proteome</keyword>
<sequence>MSENQFSEVIASAQQSASERKAKIAAHRETYSESLKTKHEVLHTVISRTLLQAWKDLEAAGVQASIETDSTSHGDWRISLGIPSKPFKGKLVFSVRTALVPHLGYSVIPQGPVDEIEFNQISDDVTPVEVAQIVAGYLSNTLG</sequence>
<reference evidence="1 2" key="1">
    <citation type="submission" date="2020-04" db="EMBL/GenBank/DDBJ databases">
        <title>Luteolibacter sp. G-1-1-1 isolated from soil.</title>
        <authorList>
            <person name="Dahal R.H."/>
        </authorList>
    </citation>
    <scope>NUCLEOTIDE SEQUENCE [LARGE SCALE GENOMIC DNA]</scope>
    <source>
        <strain evidence="1 2">G-1-1-1</strain>
    </source>
</reference>
<organism evidence="1 2">
    <name type="scientific">Luteolibacter luteus</name>
    <dbReference type="NCBI Taxonomy" id="2728835"/>
    <lineage>
        <taxon>Bacteria</taxon>
        <taxon>Pseudomonadati</taxon>
        <taxon>Verrucomicrobiota</taxon>
        <taxon>Verrucomicrobiia</taxon>
        <taxon>Verrucomicrobiales</taxon>
        <taxon>Verrucomicrobiaceae</taxon>
        <taxon>Luteolibacter</taxon>
    </lineage>
</organism>